<dbReference type="NCBIfam" id="NF040662">
    <property type="entry name" value="attach_TipJ_rel"/>
    <property type="match status" value="1"/>
</dbReference>
<dbReference type="RefSeq" id="WP_346787268.1">
    <property type="nucleotide sequence ID" value="NZ_JAYFSJ010000001.1"/>
</dbReference>
<dbReference type="Proteomes" id="UP001405405">
    <property type="component" value="Unassembled WGS sequence"/>
</dbReference>
<dbReference type="PANTHER" id="PTHR36251">
    <property type="entry name" value="FELS-1 PROPHAGE HOST SPECIFICITY PROTEIN-RELATED"/>
    <property type="match status" value="1"/>
</dbReference>
<organism evidence="4 5">
    <name type="scientific">Chromobacterium indicum</name>
    <dbReference type="NCBI Taxonomy" id="3110228"/>
    <lineage>
        <taxon>Bacteria</taxon>
        <taxon>Pseudomonadati</taxon>
        <taxon>Pseudomonadota</taxon>
        <taxon>Betaproteobacteria</taxon>
        <taxon>Neisseriales</taxon>
        <taxon>Chromobacteriaceae</taxon>
        <taxon>Chromobacterium</taxon>
    </lineage>
</organism>
<evidence type="ECO:0000256" key="1">
    <source>
        <dbReference type="SAM" id="Phobius"/>
    </source>
</evidence>
<feature type="domain" description="Tip attachment protein J" evidence="2">
    <location>
        <begin position="481"/>
        <end position="632"/>
    </location>
</feature>
<evidence type="ECO:0000259" key="3">
    <source>
        <dbReference type="Pfam" id="PF24801"/>
    </source>
</evidence>
<dbReference type="InterPro" id="IPR032876">
    <property type="entry name" value="J_dom"/>
</dbReference>
<reference evidence="4 5" key="1">
    <citation type="submission" date="2023-12" db="EMBL/GenBank/DDBJ databases">
        <title>Chromobacterium sp. strain TRC.1.1.SA producing antimicrobial pigment.</title>
        <authorList>
            <person name="Verma N."/>
            <person name="Choksket S."/>
            <person name="Pinnaka A.K."/>
            <person name="Korpole S."/>
        </authorList>
    </citation>
    <scope>NUCLEOTIDE SEQUENCE [LARGE SCALE GENOMIC DNA]</scope>
    <source>
        <strain evidence="4 5">TRC1.1.SA</strain>
    </source>
</reference>
<feature type="transmembrane region" description="Helical" evidence="1">
    <location>
        <begin position="91"/>
        <end position="112"/>
    </location>
</feature>
<keyword evidence="1" id="KW-0812">Transmembrane</keyword>
<dbReference type="InterPro" id="IPR055385">
    <property type="entry name" value="GpJ_HDII-ins2"/>
</dbReference>
<proteinExistence type="predicted"/>
<keyword evidence="5" id="KW-1185">Reference proteome</keyword>
<dbReference type="Pfam" id="PF24801">
    <property type="entry name" value="FNIII-A_GpJ"/>
    <property type="match status" value="1"/>
</dbReference>
<accession>A0ABV0CD80</accession>
<dbReference type="Gene3D" id="2.60.40.10">
    <property type="entry name" value="Immunoglobulins"/>
    <property type="match status" value="1"/>
</dbReference>
<protein>
    <submittedName>
        <fullName evidence="4">Host specificity factor TipJ family phage tail protein</fullName>
    </submittedName>
</protein>
<comment type="caution">
    <text evidence="4">The sequence shown here is derived from an EMBL/GenBank/DDBJ whole genome shotgun (WGS) entry which is preliminary data.</text>
</comment>
<keyword evidence="1" id="KW-1133">Transmembrane helix</keyword>
<sequence>MAVKRPTLVHSPHPLTAVGRQVIYEAHRRNETLGGYLRRLRIEVDRGPLAVCVNGRPLPNWQCYRLRRGDFVEVRAVVAGGGGAGKVLRSVAMIAVMVAAAYVAGPAGAAFFGSSGMATVAGSAIMIGGSMLVNALLPPPMPDIAGVGGRGDANISQNYALSGARNRARTYAPMPLVIGQRRFVPDAGGNPFTEFAGQDQYLYQVYHFGLQPDLQLTDYRIGNTPIGAYQGVELIAAGGDGRLPGVFANVDTDTGREVKNSDGWVVRQLARDTVGIGMDLQGVAYYANDKGGMDWRNVDSEIQFRRVPDGPWQPYGGDQYGKYRLAGNSITPVRQTLRQDLPAAQYEIRVRKTSGDISSSRERNDFALAGLRAYRQDSTNYVGQRRIGLKIRASSQLNGAVDELSAMAVASCQVWTGSGWATSATTNPAWWYLWFALGGFDAQGRRTYGAGLPISRIDIDAIKVWAAWCDAKKLSVGLVLDRAYSIADVLTMIARCGRARYTWQTGKLGVIWDAADLPVVAVFGPANIRAGSFRIEYTTEQTADEVVVNFSNPAKGFELDQVRVAVPGVIAPTNPVTLDFVGCCDVSMAGREANLIAASQLYHRRRVSWETDFEGLVATRGDVVLLSHDLASWAYSGRLLAGSRGQLQLDRAVPLGASGWVGIRFPDGRYATYRVKTGSGDSDTLQLRDLIPASDAGGPLPVPDESADSVPYDWMWFYDNGTQPGRRVKIVDVKPSGDGVKFTAIDDNPSYYAAESGDFSSGGQAPSLPPALGFLRLSESSRVTGDGRRVAVVTAVWPPLRGAINYQLKYRRAGGAWQAAVVPDTSYSWDADPQDLEVSVSAVFADGTISAPAVASLTIKGHATPPPVATAFTATGEMMQITLRWSYPDRADLRGAQLFASTDGNTWVKLADIAYPAAVYTHLGLMAGAVVQYQLRIVDSWGNVGEAVTTRAEAVRNVDLLLEQLKNSLTSAQLQESLRTPIEQAVGVQGSVNSLIQAQMQQMLTADEIRSTQGNHYAFAKRQLSTLGDAISQEANERVLLAAKVKDNAAGIIEESKSRVREDGALSERIGTMQTTVGNHTASLQEVGRTVDGVMAEKIIKLNASGKIAGIGLRTDQNGSAVDFLADRFVVSQPDGNGSRQVFIVSSINGRPALGLAGDLIADGSLIGRRVLVDGSVDAGQINSRGLTIRDMDGNVVVDMSGMGAGYIKGLLAVGQIDTRGLTIRDSQGSVIVSANGIDGSYVRNLMVDTLQIRGEAVSKNDTRTVTLSGWQAAGWSYSFPFYCSDRGTLLVFGDAPFPSITLRARGRAVGISNGSGVLVLDVSAGETVTVGVDSVGGYNASGQVRYGAVLYRR</sequence>
<feature type="transmembrane region" description="Helical" evidence="1">
    <location>
        <begin position="119"/>
        <end position="137"/>
    </location>
</feature>
<evidence type="ECO:0000313" key="4">
    <source>
        <dbReference type="EMBL" id="MEN7429150.1"/>
    </source>
</evidence>
<name>A0ABV0CD80_9NEIS</name>
<evidence type="ECO:0000259" key="2">
    <source>
        <dbReference type="Pfam" id="PF13550"/>
    </source>
</evidence>
<evidence type="ECO:0000313" key="5">
    <source>
        <dbReference type="Proteomes" id="UP001405405"/>
    </source>
</evidence>
<feature type="domain" description="Tip attachment protein J HDII-ins2" evidence="3">
    <location>
        <begin position="251"/>
        <end position="374"/>
    </location>
</feature>
<dbReference type="EMBL" id="JAYFSJ010000001">
    <property type="protein sequence ID" value="MEN7429150.1"/>
    <property type="molecule type" value="Genomic_DNA"/>
</dbReference>
<gene>
    <name evidence="4" type="ORF">VA599_00245</name>
</gene>
<dbReference type="InterPro" id="IPR053171">
    <property type="entry name" value="Viral_Tip_Attach_Protein"/>
</dbReference>
<dbReference type="Pfam" id="PF13550">
    <property type="entry name" value="Phage-tail_3"/>
    <property type="match status" value="1"/>
</dbReference>
<keyword evidence="1" id="KW-0472">Membrane</keyword>
<dbReference type="PANTHER" id="PTHR36251:SF2">
    <property type="entry name" value="GIFSY-2 PROPHAGE HOST SPECIFICITY PROTEIN J, PHAGE LAMBDA"/>
    <property type="match status" value="1"/>
</dbReference>
<dbReference type="InterPro" id="IPR013783">
    <property type="entry name" value="Ig-like_fold"/>
</dbReference>